<reference evidence="2 3" key="1">
    <citation type="submission" date="2016-12" db="EMBL/GenBank/DDBJ databases">
        <authorList>
            <person name="Song W.-J."/>
            <person name="Kurnit D.M."/>
        </authorList>
    </citation>
    <scope>NUCLEOTIDE SEQUENCE [LARGE SCALE GENOMIC DNA]</scope>
    <source>
        <strain evidence="2 3">CECT 9026</strain>
    </source>
</reference>
<keyword evidence="1" id="KW-0812">Transmembrane</keyword>
<dbReference type="AlphaFoldDB" id="A0A1N6M8H5"/>
<keyword evidence="1" id="KW-0472">Membrane</keyword>
<dbReference type="RefSeq" id="WP_074374228.1">
    <property type="nucleotide sequence ID" value="NZ_AP024907.1"/>
</dbReference>
<gene>
    <name evidence="2" type="ORF">VSP9026_03497</name>
</gene>
<proteinExistence type="predicted"/>
<feature type="transmembrane region" description="Helical" evidence="1">
    <location>
        <begin position="329"/>
        <end position="347"/>
    </location>
</feature>
<dbReference type="InterPro" id="IPR029044">
    <property type="entry name" value="Nucleotide-diphossugar_trans"/>
</dbReference>
<dbReference type="OrthoDB" id="3283855at2"/>
<evidence type="ECO:0000313" key="3">
    <source>
        <dbReference type="Proteomes" id="UP000184774"/>
    </source>
</evidence>
<accession>A0A1N6M8H5</accession>
<protein>
    <recommendedName>
        <fullName evidence="4">Glycosyl transferase family 2</fullName>
    </recommendedName>
</protein>
<keyword evidence="1" id="KW-1133">Transmembrane helix</keyword>
<name>A0A1N6M8H5_9VIBR</name>
<evidence type="ECO:0000313" key="2">
    <source>
        <dbReference type="EMBL" id="SIO95745.1"/>
    </source>
</evidence>
<sequence>MMKIFDIIQSQISKCYTRGNDWNISNSKDTYFYFNNENYYEVELDEYIQLSYIKDVDSVILLPTLWERCDKYEILEAIQRGIEQCLKFNSILMVSIQSGSNYRLDIIDSVQKLLSENKIYNKLILFLTDVRSKAYSINQTVLLARKINCSAVGWMDDDVILSDDAFLHLYEDLCHRNFIGSSGALKFPTPKKYPTSKFLNFAKNKMSTKKTKYPHGCCMMVGLSSIKNLIPARYICDDGFFFFELLDMRLDNPQNNMKIVEQSTCQHYVGGNIKDTYFRIRRSIISTLIYCADYSSDKSLYYLKEIQFKGLFPNMLIKSSVKDKIIKSILKFIFLIWHIIILIELFFRRVSGNPLREIAWSAYSWEKTESLKKKSSLFD</sequence>
<dbReference type="SUPFAM" id="SSF53448">
    <property type="entry name" value="Nucleotide-diphospho-sugar transferases"/>
    <property type="match status" value="1"/>
</dbReference>
<evidence type="ECO:0008006" key="4">
    <source>
        <dbReference type="Google" id="ProtNLM"/>
    </source>
</evidence>
<dbReference type="Proteomes" id="UP000184774">
    <property type="component" value="Unassembled WGS sequence"/>
</dbReference>
<dbReference type="EMBL" id="FSSB01000021">
    <property type="protein sequence ID" value="SIO95745.1"/>
    <property type="molecule type" value="Genomic_DNA"/>
</dbReference>
<organism evidence="2 3">
    <name type="scientific">Vibrio spartinae</name>
    <dbReference type="NCBI Taxonomy" id="1918945"/>
    <lineage>
        <taxon>Bacteria</taxon>
        <taxon>Pseudomonadati</taxon>
        <taxon>Pseudomonadota</taxon>
        <taxon>Gammaproteobacteria</taxon>
        <taxon>Vibrionales</taxon>
        <taxon>Vibrionaceae</taxon>
        <taxon>Vibrio</taxon>
    </lineage>
</organism>
<evidence type="ECO:0000256" key="1">
    <source>
        <dbReference type="SAM" id="Phobius"/>
    </source>
</evidence>